<dbReference type="Gene3D" id="3.50.50.100">
    <property type="match status" value="1"/>
</dbReference>
<dbReference type="PRINTS" id="PR00469">
    <property type="entry name" value="PNDRDTASEII"/>
</dbReference>
<feature type="domain" description="FAD/NAD(P)-binding" evidence="5">
    <location>
        <begin position="5"/>
        <end position="282"/>
    </location>
</feature>
<dbReference type="InterPro" id="IPR023753">
    <property type="entry name" value="FAD/NAD-binding_dom"/>
</dbReference>
<dbReference type="GO" id="GO:0050660">
    <property type="term" value="F:flavin adenine dinucleotide binding"/>
    <property type="evidence" value="ECO:0007669"/>
    <property type="project" value="TreeGrafter"/>
</dbReference>
<dbReference type="PANTHER" id="PTHR43735:SF3">
    <property type="entry name" value="FERROPTOSIS SUPPRESSOR PROTEIN 1"/>
    <property type="match status" value="1"/>
</dbReference>
<dbReference type="PANTHER" id="PTHR43735">
    <property type="entry name" value="APOPTOSIS-INDUCING FACTOR 1"/>
    <property type="match status" value="1"/>
</dbReference>
<accession>A0A0H5CKP0</accession>
<evidence type="ECO:0000313" key="7">
    <source>
        <dbReference type="Proteomes" id="UP000038830"/>
    </source>
</evidence>
<evidence type="ECO:0000313" key="6">
    <source>
        <dbReference type="EMBL" id="CEP25059.1"/>
    </source>
</evidence>
<dbReference type="GO" id="GO:0004174">
    <property type="term" value="F:electron-transferring-flavoprotein dehydrogenase activity"/>
    <property type="evidence" value="ECO:0007669"/>
    <property type="project" value="TreeGrafter"/>
</dbReference>
<gene>
    <name evidence="6" type="primary">aifB</name>
    <name evidence="6" type="ORF">BN1211_6047</name>
</gene>
<dbReference type="PRINTS" id="PR00368">
    <property type="entry name" value="FADPNR"/>
</dbReference>
<organism evidence="6 7">
    <name type="scientific">Cyberlindnera jadinii (strain ATCC 18201 / CBS 1600 / BCRC 20928 / JCM 3617 / NBRC 0987 / NRRL Y-1542)</name>
    <name type="common">Torula yeast</name>
    <name type="synonym">Candida utilis</name>
    <dbReference type="NCBI Taxonomy" id="983966"/>
    <lineage>
        <taxon>Eukaryota</taxon>
        <taxon>Fungi</taxon>
        <taxon>Dikarya</taxon>
        <taxon>Ascomycota</taxon>
        <taxon>Saccharomycotina</taxon>
        <taxon>Saccharomycetes</taxon>
        <taxon>Phaffomycetales</taxon>
        <taxon>Phaffomycetaceae</taxon>
        <taxon>Cyberlindnera</taxon>
    </lineage>
</organism>
<evidence type="ECO:0000256" key="1">
    <source>
        <dbReference type="ARBA" id="ARBA00006442"/>
    </source>
</evidence>
<protein>
    <submittedName>
        <fullName evidence="6">AifB protein</fullName>
    </submittedName>
</protein>
<comment type="similarity">
    <text evidence="1">Belongs to the FAD-dependent oxidoreductase family.</text>
</comment>
<dbReference type="GO" id="GO:0005737">
    <property type="term" value="C:cytoplasm"/>
    <property type="evidence" value="ECO:0007669"/>
    <property type="project" value="TreeGrafter"/>
</dbReference>
<dbReference type="AlphaFoldDB" id="A0A0H5CKP0"/>
<evidence type="ECO:0000256" key="4">
    <source>
        <dbReference type="ARBA" id="ARBA00023002"/>
    </source>
</evidence>
<reference evidence="7" key="1">
    <citation type="journal article" date="2015" name="J. Biotechnol.">
        <title>The structure of the Cyberlindnera jadinii genome and its relation to Candida utilis analyzed by the occurrence of single nucleotide polymorphisms.</title>
        <authorList>
            <person name="Rupp O."/>
            <person name="Brinkrolf K."/>
            <person name="Buerth C."/>
            <person name="Kunigo M."/>
            <person name="Schneider J."/>
            <person name="Jaenicke S."/>
            <person name="Goesmann A."/>
            <person name="Puehler A."/>
            <person name="Jaeger K.-E."/>
            <person name="Ernst J.F."/>
        </authorList>
    </citation>
    <scope>NUCLEOTIDE SEQUENCE [LARGE SCALE GENOMIC DNA]</scope>
    <source>
        <strain evidence="7">ATCC 18201 / CBS 1600 / BCRC 20928 / JCM 3617 / NBRC 0987 / NRRL Y-1542</strain>
    </source>
</reference>
<evidence type="ECO:0000256" key="3">
    <source>
        <dbReference type="ARBA" id="ARBA00022827"/>
    </source>
</evidence>
<dbReference type="SUPFAM" id="SSF51905">
    <property type="entry name" value="FAD/NAD(P)-binding domain"/>
    <property type="match status" value="1"/>
</dbReference>
<sequence>MTVQTVVIVGSGFYGILCANTLVKKTNYRVVLISPSDYTYFLISSIRVCVYNEPEGSLLPLREVVDENVRIEKGVVTQFGEKAVLLNDGREVVFDAMVIATGAKWLDPIGTTVDFQDEYSEYFERQRDAFEAAQHVVLIGGGFNNVELAGELLDKFGKDCQEGRKKITIIHSQPLLMPNDGLYCDSLRERITAYFKSTPIDLVLSARAQLSAPNTVKLNNGETIEADFVVQSTGTRALVPPNDIEELCNDSGFIRIDETFQCSAISQGHVFAIGDVTDINLKGLVERYSWVKTLCNNIDIVLKSKSLAQDTNRDQFQRVSKRYGHKTTFVSMGRHYGSGQLPTWFGTFVLPNWAVVWLKSRKLHIGTSTQKLVYKAPFW</sequence>
<keyword evidence="3" id="KW-0274">FAD</keyword>
<evidence type="ECO:0000256" key="2">
    <source>
        <dbReference type="ARBA" id="ARBA00022630"/>
    </source>
</evidence>
<name>A0A0H5CKP0_CYBJN</name>
<keyword evidence="2" id="KW-0285">Flavoprotein</keyword>
<keyword evidence="4" id="KW-0560">Oxidoreductase</keyword>
<dbReference type="Pfam" id="PF07992">
    <property type="entry name" value="Pyr_redox_2"/>
    <property type="match status" value="1"/>
</dbReference>
<dbReference type="Proteomes" id="UP000038830">
    <property type="component" value="Unassembled WGS sequence"/>
</dbReference>
<dbReference type="InterPro" id="IPR036188">
    <property type="entry name" value="FAD/NAD-bd_sf"/>
</dbReference>
<dbReference type="EMBL" id="CDQK01000007">
    <property type="protein sequence ID" value="CEP25059.1"/>
    <property type="molecule type" value="Genomic_DNA"/>
</dbReference>
<proteinExistence type="inferred from homology"/>
<evidence type="ECO:0000259" key="5">
    <source>
        <dbReference type="Pfam" id="PF07992"/>
    </source>
</evidence>